<keyword evidence="2" id="KW-1133">Transmembrane helix</keyword>
<comment type="caution">
    <text evidence="4">The sequence shown here is derived from an EMBL/GenBank/DDBJ whole genome shotgun (WGS) entry which is preliminary data.</text>
</comment>
<feature type="domain" description="LysM" evidence="3">
    <location>
        <begin position="34"/>
        <end position="81"/>
    </location>
</feature>
<dbReference type="PANTHER" id="PTHR34700">
    <property type="entry name" value="POTASSIUM BINDING PROTEIN KBP"/>
    <property type="match status" value="1"/>
</dbReference>
<protein>
    <recommendedName>
        <fullName evidence="3">LysM domain-containing protein</fullName>
    </recommendedName>
</protein>
<evidence type="ECO:0000259" key="3">
    <source>
        <dbReference type="PROSITE" id="PS51782"/>
    </source>
</evidence>
<evidence type="ECO:0000256" key="1">
    <source>
        <dbReference type="SAM" id="Coils"/>
    </source>
</evidence>
<accession>A0A1J5DQU1</accession>
<gene>
    <name evidence="4" type="ORF">AUJ95_06705</name>
</gene>
<dbReference type="InterPro" id="IPR018392">
    <property type="entry name" value="LysM"/>
</dbReference>
<dbReference type="InterPro" id="IPR052196">
    <property type="entry name" value="Bact_Kbp"/>
</dbReference>
<organism evidence="4 5">
    <name type="scientific">Candidatus Desantisbacteria bacterium CG2_30_40_21</name>
    <dbReference type="NCBI Taxonomy" id="1817895"/>
    <lineage>
        <taxon>Bacteria</taxon>
        <taxon>Candidatus Desantisiibacteriota</taxon>
    </lineage>
</organism>
<dbReference type="SMART" id="SM00257">
    <property type="entry name" value="LysM"/>
    <property type="match status" value="1"/>
</dbReference>
<dbReference type="STRING" id="1817895.AUJ95_06705"/>
<dbReference type="Proteomes" id="UP000183085">
    <property type="component" value="Unassembled WGS sequence"/>
</dbReference>
<dbReference type="PANTHER" id="PTHR34700:SF4">
    <property type="entry name" value="PHAGE-LIKE ELEMENT PBSX PROTEIN XKDP"/>
    <property type="match status" value="1"/>
</dbReference>
<dbReference type="Gene3D" id="3.10.350.10">
    <property type="entry name" value="LysM domain"/>
    <property type="match status" value="1"/>
</dbReference>
<keyword evidence="2" id="KW-0472">Membrane</keyword>
<dbReference type="PROSITE" id="PS51782">
    <property type="entry name" value="LYSM"/>
    <property type="match status" value="1"/>
</dbReference>
<reference evidence="4 5" key="1">
    <citation type="journal article" date="2016" name="Environ. Microbiol.">
        <title>Genomic resolution of a cold subsurface aquifer community provides metabolic insights for novel microbes adapted to high CO concentrations.</title>
        <authorList>
            <person name="Probst A.J."/>
            <person name="Castelle C.J."/>
            <person name="Singh A."/>
            <person name="Brown C.T."/>
            <person name="Anantharaman K."/>
            <person name="Sharon I."/>
            <person name="Hug L.A."/>
            <person name="Burstein D."/>
            <person name="Emerson J.B."/>
            <person name="Thomas B.C."/>
            <person name="Banfield J.F."/>
        </authorList>
    </citation>
    <scope>NUCLEOTIDE SEQUENCE [LARGE SCALE GENOMIC DNA]</scope>
    <source>
        <strain evidence="4">CG2_30_40_21</strain>
    </source>
</reference>
<name>A0A1J5DQU1_9BACT</name>
<feature type="coiled-coil region" evidence="1">
    <location>
        <begin position="97"/>
        <end position="198"/>
    </location>
</feature>
<dbReference type="AlphaFoldDB" id="A0A1J5DQU1"/>
<dbReference type="CDD" id="cd00118">
    <property type="entry name" value="LysM"/>
    <property type="match status" value="1"/>
</dbReference>
<dbReference type="InterPro" id="IPR036779">
    <property type="entry name" value="LysM_dom_sf"/>
</dbReference>
<evidence type="ECO:0000313" key="5">
    <source>
        <dbReference type="Proteomes" id="UP000183085"/>
    </source>
</evidence>
<dbReference type="EMBL" id="MNYI01000176">
    <property type="protein sequence ID" value="OIP38484.1"/>
    <property type="molecule type" value="Genomic_DNA"/>
</dbReference>
<sequence>MRKWFWLVLFVAAIIIPRPANLEAKIRVKDKNAETIIIKKGDTLWDLSGKYYRSPALWPDFKKYNVFTNPDLIYPKEKLAIGYRDAKKLDNALQTRLNDMVSEKKDKIKKIINLKEEMMKLQEKSAIREKDVAALIAQKEEELYRLQTELGEREEECKMLVSAIQELHIKLAELEATVDAQKQEIAQLQKQNNLAKGVSFFIGFAVVSGVIASEIVK</sequence>
<evidence type="ECO:0000256" key="2">
    <source>
        <dbReference type="SAM" id="Phobius"/>
    </source>
</evidence>
<evidence type="ECO:0000313" key="4">
    <source>
        <dbReference type="EMBL" id="OIP38484.1"/>
    </source>
</evidence>
<keyword evidence="1" id="KW-0175">Coiled coil</keyword>
<dbReference type="Pfam" id="PF01476">
    <property type="entry name" value="LysM"/>
    <property type="match status" value="1"/>
</dbReference>
<keyword evidence="2" id="KW-0812">Transmembrane</keyword>
<feature type="transmembrane region" description="Helical" evidence="2">
    <location>
        <begin position="197"/>
        <end position="216"/>
    </location>
</feature>
<proteinExistence type="predicted"/>